<dbReference type="Pfam" id="PF21719">
    <property type="entry name" value="MIOS_a-sol"/>
    <property type="match status" value="1"/>
</dbReference>
<comment type="caution">
    <text evidence="3">The sequence shown here is derived from an EMBL/GenBank/DDBJ whole genome shotgun (WGS) entry which is preliminary data.</text>
</comment>
<evidence type="ECO:0000313" key="4">
    <source>
        <dbReference type="Proteomes" id="UP000320333"/>
    </source>
</evidence>
<gene>
    <name evidence="3" type="ORF">CcCBS67573_g01931</name>
</gene>
<name>A0A507FNA3_9FUNG</name>
<feature type="region of interest" description="Disordered" evidence="1">
    <location>
        <begin position="356"/>
        <end position="426"/>
    </location>
</feature>
<proteinExistence type="predicted"/>
<dbReference type="AlphaFoldDB" id="A0A507FNA3"/>
<reference evidence="3 4" key="1">
    <citation type="journal article" date="2019" name="Sci. Rep.">
        <title>Comparative genomics of chytrid fungi reveal insights into the obligate biotrophic and pathogenic lifestyle of Synchytrium endobioticum.</title>
        <authorList>
            <person name="van de Vossenberg B.T.L.H."/>
            <person name="Warris S."/>
            <person name="Nguyen H.D.T."/>
            <person name="van Gent-Pelzer M.P.E."/>
            <person name="Joly D.L."/>
            <person name="van de Geest H.C."/>
            <person name="Bonants P.J.M."/>
            <person name="Smith D.S."/>
            <person name="Levesque C.A."/>
            <person name="van der Lee T.A.J."/>
        </authorList>
    </citation>
    <scope>NUCLEOTIDE SEQUENCE [LARGE SCALE GENOMIC DNA]</scope>
    <source>
        <strain evidence="3 4">CBS 675.73</strain>
    </source>
</reference>
<dbReference type="Pfam" id="PF21720">
    <property type="entry name" value="MIOS_WD40"/>
    <property type="match status" value="1"/>
</dbReference>
<dbReference type="OrthoDB" id="341486at2759"/>
<dbReference type="GO" id="GO:0005737">
    <property type="term" value="C:cytoplasm"/>
    <property type="evidence" value="ECO:0007669"/>
    <property type="project" value="TreeGrafter"/>
</dbReference>
<feature type="compositionally biased region" description="Low complexity" evidence="1">
    <location>
        <begin position="492"/>
        <end position="526"/>
    </location>
</feature>
<evidence type="ECO:0000313" key="3">
    <source>
        <dbReference type="EMBL" id="TPX76806.1"/>
    </source>
</evidence>
<dbReference type="InterPro" id="IPR015943">
    <property type="entry name" value="WD40/YVTN_repeat-like_dom_sf"/>
</dbReference>
<dbReference type="InterPro" id="IPR037593">
    <property type="entry name" value="MIOS/Sea4"/>
</dbReference>
<dbReference type="InterPro" id="IPR036322">
    <property type="entry name" value="WD40_repeat_dom_sf"/>
</dbReference>
<keyword evidence="4" id="KW-1185">Reference proteome</keyword>
<evidence type="ECO:0000259" key="2">
    <source>
        <dbReference type="Pfam" id="PF21719"/>
    </source>
</evidence>
<dbReference type="EMBL" id="QEAP01000036">
    <property type="protein sequence ID" value="TPX76806.1"/>
    <property type="molecule type" value="Genomic_DNA"/>
</dbReference>
<protein>
    <recommendedName>
        <fullName evidence="2">MIOS-like alpha-solenoid domain-containing protein</fullName>
    </recommendedName>
</protein>
<evidence type="ECO:0000256" key="1">
    <source>
        <dbReference type="SAM" id="MobiDB-lite"/>
    </source>
</evidence>
<feature type="region of interest" description="Disordered" evidence="1">
    <location>
        <begin position="484"/>
        <end position="526"/>
    </location>
</feature>
<dbReference type="GO" id="GO:1904263">
    <property type="term" value="P:positive regulation of TORC1 signaling"/>
    <property type="evidence" value="ECO:0007669"/>
    <property type="project" value="TreeGrafter"/>
</dbReference>
<dbReference type="SUPFAM" id="SSF50978">
    <property type="entry name" value="WD40 repeat-like"/>
    <property type="match status" value="1"/>
</dbReference>
<dbReference type="STRING" id="246404.A0A507FNA3"/>
<sequence>MIRFNPRAHLLLAISDSNTGAVDASACVCEWSVSNGAVSILPLARIPESAPVKCVDWAFDNASQEYRFAFGSSTGRVATALFDHGAAATAAVDNLEPTSSISPNISFNHNKSSIGSIKVTAEFVARPVRPCSLVAFCPSQSNLLLAGLGKFRNEACLLVWDTATASSSSPKTSFIAQFAISESVNSAAWFPVSGASTPATFAAGISSKWIRIYDIRSPTSNTDPTSSNITDSSSTPSIVIATKAVNSIVTDPFDNRRFASHAPGSSDVLIWDTRNTNIPCCTLTAKNSASIFSSEQATMGNNWVNGAINSTASVPAQQQPVITSLEFHPSKRGVLSACCGKDGGAYVWDLREGVPMDSTAEQSPKGDPDYTLEAGKSTKEDKVQFDQPPYRDHSTSSAAPNTLTQERNDSSNSELLDVKDQTAQAVPERSSIYTVPIIVRERAVRIDVSVVSMASSANASYTVQGLKVGLKDSKLPGKPAAVTAVANKDRSSNLVPSSSNSSLSSVSTSTAGGSSSTAQPLPSSSSSSAIPQIAALAWLPDTIGGTHVSMNSDALLAMNAREELLKIVRVERDAQVAWGCHAAGTEISCAFGGAGRSIQTFGAGQLRSTDSRSDAVEETLFELDMGILIRERALGGYGMDVDENISLLRRVQATRSSQQALHAWNWFKEQNSKQTLHSFQDKTFAFDGINNLVSEGIQAQSVSSLLTVGQNRLSKTNEEGDASLTAGAMYFEPHPLSEFRVVGMRMCDRFFETDVWLEGKIRWHEQNGAFEMAAGMALFYSSSIERGLTSLNSAKDEKLKLVSAALTGHLNAPVGTVKGGWTEALFSSLARDLEDPYLRAVFTVFSSEGNWNLVLETEGLPLADRIGIALRFLNDSELAVYLEKLTARVVKTGDLEGLMLTGLSTRAGFDLLESFIDVTSDFQTASLLAVCGAIGGAPEDSRVNEWIECYRTILDRFGMFHERAHFDISRTKWLRSCKMPVPAAPPSQMHLRCNFCNGVISGATTASTMNAASPGNAGSAVKKLTGVIGVVGGGGGGAGGAGGNGVVGGAGSGMLGGLSASSSCPHCKKPLPRCSLCLMHLGAGVVGEDVDMGDMQGMLGTGLKFMTCVL</sequence>
<organism evidence="3 4">
    <name type="scientific">Chytriomyces confervae</name>
    <dbReference type="NCBI Taxonomy" id="246404"/>
    <lineage>
        <taxon>Eukaryota</taxon>
        <taxon>Fungi</taxon>
        <taxon>Fungi incertae sedis</taxon>
        <taxon>Chytridiomycota</taxon>
        <taxon>Chytridiomycota incertae sedis</taxon>
        <taxon>Chytridiomycetes</taxon>
        <taxon>Chytridiales</taxon>
        <taxon>Chytriomycetaceae</taxon>
        <taxon>Chytriomyces</taxon>
    </lineage>
</organism>
<accession>A0A507FNA3</accession>
<dbReference type="PANTHER" id="PTHR16453">
    <property type="entry name" value="WD40 DOMAIN-CONTAINING PROTEIN MIO FAMILY MEMBER"/>
    <property type="match status" value="1"/>
</dbReference>
<dbReference type="Proteomes" id="UP000320333">
    <property type="component" value="Unassembled WGS sequence"/>
</dbReference>
<dbReference type="Gene3D" id="2.130.10.10">
    <property type="entry name" value="YVTN repeat-like/Quinoprotein amine dehydrogenase"/>
    <property type="match status" value="1"/>
</dbReference>
<dbReference type="InterPro" id="IPR049092">
    <property type="entry name" value="MIOS_a-sol"/>
</dbReference>
<feature type="compositionally biased region" description="Polar residues" evidence="1">
    <location>
        <begin position="395"/>
        <end position="414"/>
    </location>
</feature>
<feature type="compositionally biased region" description="Basic and acidic residues" evidence="1">
    <location>
        <begin position="376"/>
        <end position="394"/>
    </location>
</feature>
<dbReference type="PANTHER" id="PTHR16453:SF9">
    <property type="entry name" value="GATOR COMPLEX PROTEIN MIOS"/>
    <property type="match status" value="1"/>
</dbReference>
<feature type="domain" description="MIOS-like alpha-solenoid" evidence="2">
    <location>
        <begin position="629"/>
        <end position="872"/>
    </location>
</feature>